<dbReference type="EMBL" id="KN444179">
    <property type="protein sequence ID" value="KHG28242.1"/>
    <property type="molecule type" value="Genomic_DNA"/>
</dbReference>
<organism evidence="1 2">
    <name type="scientific">Gossypium arboreum</name>
    <name type="common">Tree cotton</name>
    <name type="synonym">Gossypium nanking</name>
    <dbReference type="NCBI Taxonomy" id="29729"/>
    <lineage>
        <taxon>Eukaryota</taxon>
        <taxon>Viridiplantae</taxon>
        <taxon>Streptophyta</taxon>
        <taxon>Embryophyta</taxon>
        <taxon>Tracheophyta</taxon>
        <taxon>Spermatophyta</taxon>
        <taxon>Magnoliopsida</taxon>
        <taxon>eudicotyledons</taxon>
        <taxon>Gunneridae</taxon>
        <taxon>Pentapetalae</taxon>
        <taxon>rosids</taxon>
        <taxon>malvids</taxon>
        <taxon>Malvales</taxon>
        <taxon>Malvaceae</taxon>
        <taxon>Malvoideae</taxon>
        <taxon>Gossypium</taxon>
    </lineage>
</organism>
<keyword evidence="2" id="KW-1185">Reference proteome</keyword>
<reference evidence="2" key="1">
    <citation type="submission" date="2014-09" db="EMBL/GenBank/DDBJ databases">
        <authorList>
            <person name="Mudge J."/>
            <person name="Ramaraj T."/>
            <person name="Lindquist I.E."/>
            <person name="Bharti A.K."/>
            <person name="Sundararajan A."/>
            <person name="Cameron C.T."/>
            <person name="Woodward J.E."/>
            <person name="May G.D."/>
            <person name="Brubaker C."/>
            <person name="Broadhvest J."/>
            <person name="Wilkins T.A."/>
        </authorList>
    </citation>
    <scope>NUCLEOTIDE SEQUENCE</scope>
    <source>
        <strain evidence="2">cv. AKA8401</strain>
    </source>
</reference>
<protein>
    <submittedName>
        <fullName evidence="1">Uncharacterized protein</fullName>
    </submittedName>
</protein>
<evidence type="ECO:0000313" key="2">
    <source>
        <dbReference type="Proteomes" id="UP000032142"/>
    </source>
</evidence>
<sequence>MYRLIRDLLNFGYV</sequence>
<proteinExistence type="predicted"/>
<name>A0A0B0PTR3_GOSAR</name>
<gene>
    <name evidence="1" type="ORF">F383_11667</name>
</gene>
<dbReference type="Proteomes" id="UP000032142">
    <property type="component" value="Unassembled WGS sequence"/>
</dbReference>
<evidence type="ECO:0000313" key="1">
    <source>
        <dbReference type="EMBL" id="KHG28242.1"/>
    </source>
</evidence>
<accession>A0A0B0PTR3</accession>